<evidence type="ECO:0000259" key="2">
    <source>
        <dbReference type="PROSITE" id="PS51277"/>
    </source>
</evidence>
<comment type="caution">
    <text evidence="3">The sequence shown here is derived from an EMBL/GenBank/DDBJ whole genome shotgun (WGS) entry which is preliminary data.</text>
</comment>
<dbReference type="EMBL" id="JBBPBK010000004">
    <property type="protein sequence ID" value="KAK9286569.1"/>
    <property type="molecule type" value="Genomic_DNA"/>
</dbReference>
<dbReference type="InterPro" id="IPR044816">
    <property type="entry name" value="BURP"/>
</dbReference>
<feature type="chain" id="PRO_5042878210" description="BURP domain-containing protein" evidence="1">
    <location>
        <begin position="27"/>
        <end position="350"/>
    </location>
</feature>
<evidence type="ECO:0000313" key="4">
    <source>
        <dbReference type="Proteomes" id="UP001415857"/>
    </source>
</evidence>
<dbReference type="Pfam" id="PF03181">
    <property type="entry name" value="BURP"/>
    <property type="match status" value="1"/>
</dbReference>
<evidence type="ECO:0000313" key="3">
    <source>
        <dbReference type="EMBL" id="KAK9286569.1"/>
    </source>
</evidence>
<accession>A0AAP0WZD6</accession>
<organism evidence="3 4">
    <name type="scientific">Liquidambar formosana</name>
    <name type="common">Formosan gum</name>
    <dbReference type="NCBI Taxonomy" id="63359"/>
    <lineage>
        <taxon>Eukaryota</taxon>
        <taxon>Viridiplantae</taxon>
        <taxon>Streptophyta</taxon>
        <taxon>Embryophyta</taxon>
        <taxon>Tracheophyta</taxon>
        <taxon>Spermatophyta</taxon>
        <taxon>Magnoliopsida</taxon>
        <taxon>eudicotyledons</taxon>
        <taxon>Gunneridae</taxon>
        <taxon>Pentapetalae</taxon>
        <taxon>Saxifragales</taxon>
        <taxon>Altingiaceae</taxon>
        <taxon>Liquidambar</taxon>
    </lineage>
</organism>
<keyword evidence="1" id="KW-0732">Signal</keyword>
<sequence>MGLGFAPWSLIFLVSLVLLCVQSSIAARDLAEGQWIDAGREEHDLQEHAMDDQIWIDAKQGGHGHRTMGAKHEEKQVQILQQNPIDDHQRNYAKQDDIVDDGHQGMHAEHVHDHPSSHMDHMDPSARIFFTINDLKVGKIMPIYLPYKDPSNSPHMLPKEEADSIPFSLTHLSYLLEFFSFPQGSYQAKAMEDTLNSCGLEAIKGETKFCATSLESMLDFTRGVLGLDTHLKVLTTKIPTKPAKNLQNYTVLEVPKEILAPKMVACHAMPYPYAVFYCHCQESENKLFEVSLGGEDGERVEAVAICHMDTSHWDHDHAAFRVLAIQPGSSPVCHFFPADNLVWVPSPALI</sequence>
<dbReference type="InterPro" id="IPR004873">
    <property type="entry name" value="BURP_dom"/>
</dbReference>
<dbReference type="PROSITE" id="PS51277">
    <property type="entry name" value="BURP"/>
    <property type="match status" value="1"/>
</dbReference>
<proteinExistence type="predicted"/>
<evidence type="ECO:0000256" key="1">
    <source>
        <dbReference type="SAM" id="SignalP"/>
    </source>
</evidence>
<feature type="signal peptide" evidence="1">
    <location>
        <begin position="1"/>
        <end position="26"/>
    </location>
</feature>
<dbReference type="AlphaFoldDB" id="A0AAP0WZD6"/>
<dbReference type="PANTHER" id="PTHR31236:SF41">
    <property type="entry name" value="BURP DOMAIN PROTEIN USPL1"/>
    <property type="match status" value="1"/>
</dbReference>
<dbReference type="PANTHER" id="PTHR31236">
    <property type="entry name" value="BURP DOMAIN PROTEIN USPL1-LIKE"/>
    <property type="match status" value="1"/>
</dbReference>
<gene>
    <name evidence="3" type="ORF">L1049_014968</name>
</gene>
<name>A0AAP0WZD6_LIQFO</name>
<dbReference type="SMART" id="SM01045">
    <property type="entry name" value="BURP"/>
    <property type="match status" value="1"/>
</dbReference>
<protein>
    <recommendedName>
        <fullName evidence="2">BURP domain-containing protein</fullName>
    </recommendedName>
</protein>
<dbReference type="Proteomes" id="UP001415857">
    <property type="component" value="Unassembled WGS sequence"/>
</dbReference>
<feature type="domain" description="BURP" evidence="2">
    <location>
        <begin position="129"/>
        <end position="346"/>
    </location>
</feature>
<keyword evidence="4" id="KW-1185">Reference proteome</keyword>
<reference evidence="3 4" key="1">
    <citation type="journal article" date="2024" name="Plant J.">
        <title>Genome sequences and population genomics reveal climatic adaptation and genomic divergence between two closely related sweetgum species.</title>
        <authorList>
            <person name="Xu W.Q."/>
            <person name="Ren C.Q."/>
            <person name="Zhang X.Y."/>
            <person name="Comes H.P."/>
            <person name="Liu X.H."/>
            <person name="Li Y.G."/>
            <person name="Kettle C.J."/>
            <person name="Jalonen R."/>
            <person name="Gaisberger H."/>
            <person name="Ma Y.Z."/>
            <person name="Qiu Y.X."/>
        </authorList>
    </citation>
    <scope>NUCLEOTIDE SEQUENCE [LARGE SCALE GENOMIC DNA]</scope>
    <source>
        <strain evidence="3">Hangzhou</strain>
    </source>
</reference>